<protein>
    <recommendedName>
        <fullName evidence="5">glycine oxidase</fullName>
        <ecNumber evidence="5">1.4.3.19</ecNumber>
    </recommendedName>
</protein>
<dbReference type="InterPro" id="IPR012727">
    <property type="entry name" value="Gly_oxidase_ThiO"/>
</dbReference>
<comment type="pathway">
    <text evidence="1">Cofactor biosynthesis; thiamine diphosphate biosynthesis.</text>
</comment>
<gene>
    <name evidence="7" type="primary">thiO</name>
    <name evidence="7" type="ORF">C6Y45_15800</name>
</gene>
<dbReference type="SUPFAM" id="SSF51905">
    <property type="entry name" value="FAD/NAD(P)-binding domain"/>
    <property type="match status" value="1"/>
</dbReference>
<dbReference type="GO" id="GO:0043799">
    <property type="term" value="F:glycine oxidase activity"/>
    <property type="evidence" value="ECO:0007669"/>
    <property type="project" value="UniProtKB-EC"/>
</dbReference>
<evidence type="ECO:0000313" key="8">
    <source>
        <dbReference type="Proteomes" id="UP000240509"/>
    </source>
</evidence>
<dbReference type="AlphaFoldDB" id="A0A2T4U2D9"/>
<reference evidence="7 8" key="1">
    <citation type="submission" date="2018-03" db="EMBL/GenBank/DDBJ databases">
        <title>Alkalicoccus saliphilus sp. nov., isolated from a mineral pool.</title>
        <authorList>
            <person name="Zhao B."/>
        </authorList>
    </citation>
    <scope>NUCLEOTIDE SEQUENCE [LARGE SCALE GENOMIC DNA]</scope>
    <source>
        <strain evidence="7 8">6AG</strain>
    </source>
</reference>
<accession>A0A2T4U2D9</accession>
<evidence type="ECO:0000313" key="7">
    <source>
        <dbReference type="EMBL" id="PTL37566.1"/>
    </source>
</evidence>
<sequence>MYDVIVIGAGVNGLSAAYHLLLEGKKVLLLEKGKAGKEASHAAAGMLGAQTEMHASRELFRFAVTCRDYFCGLAGELENTSGLTIQYRQEGAWRLACGIEEEQRLKKLTALHHEEKEPAEYFSGEDVRKALPFLKKKEVSGAAFFENETQVDARSYTAALIEAVQHLGGEIREQTEVRGISRFSGKWQAASPDGNFHSEKILLAHGNGKIKGAAMPEMIPVKGECIALLPKEQPFSCTIVTPEVYLVPKADGRVIVGATETEGELSKTVRAGAVQYLLGRALALVPELNEAPVDEIWAGIRPKSPDGIPFAGKLEEDLYVLAGHYRNGILMSGYSGRKTAEMMTGKNSEALQFLQPDRRETIEYSN</sequence>
<evidence type="ECO:0000259" key="6">
    <source>
        <dbReference type="Pfam" id="PF01266"/>
    </source>
</evidence>
<dbReference type="InterPro" id="IPR036188">
    <property type="entry name" value="FAD/NAD-bd_sf"/>
</dbReference>
<evidence type="ECO:0000256" key="2">
    <source>
        <dbReference type="ARBA" id="ARBA00022977"/>
    </source>
</evidence>
<keyword evidence="3" id="KW-0560">Oxidoreductase</keyword>
<dbReference type="OrthoDB" id="9794226at2"/>
<evidence type="ECO:0000256" key="3">
    <source>
        <dbReference type="ARBA" id="ARBA00023002"/>
    </source>
</evidence>
<dbReference type="EMBL" id="PZJJ01000043">
    <property type="protein sequence ID" value="PTL37566.1"/>
    <property type="molecule type" value="Genomic_DNA"/>
</dbReference>
<evidence type="ECO:0000256" key="5">
    <source>
        <dbReference type="ARBA" id="ARBA00050018"/>
    </source>
</evidence>
<evidence type="ECO:0000256" key="4">
    <source>
        <dbReference type="ARBA" id="ARBA00049872"/>
    </source>
</evidence>
<keyword evidence="8" id="KW-1185">Reference proteome</keyword>
<dbReference type="GO" id="GO:0050660">
    <property type="term" value="F:flavin adenine dinucleotide binding"/>
    <property type="evidence" value="ECO:0007669"/>
    <property type="project" value="InterPro"/>
</dbReference>
<feature type="domain" description="FAD dependent oxidoreductase" evidence="6">
    <location>
        <begin position="3"/>
        <end position="342"/>
    </location>
</feature>
<dbReference type="GO" id="GO:0005737">
    <property type="term" value="C:cytoplasm"/>
    <property type="evidence" value="ECO:0007669"/>
    <property type="project" value="TreeGrafter"/>
</dbReference>
<dbReference type="InterPro" id="IPR006076">
    <property type="entry name" value="FAD-dep_OxRdtase"/>
</dbReference>
<evidence type="ECO:0000256" key="1">
    <source>
        <dbReference type="ARBA" id="ARBA00004948"/>
    </source>
</evidence>
<dbReference type="Proteomes" id="UP000240509">
    <property type="component" value="Unassembled WGS sequence"/>
</dbReference>
<dbReference type="PANTHER" id="PTHR13847:SF289">
    <property type="entry name" value="GLYCINE OXIDASE"/>
    <property type="match status" value="1"/>
</dbReference>
<name>A0A2T4U2D9_9BACI</name>
<dbReference type="GO" id="GO:0009229">
    <property type="term" value="P:thiamine diphosphate biosynthetic process"/>
    <property type="evidence" value="ECO:0007669"/>
    <property type="project" value="UniProtKB-UniPathway"/>
</dbReference>
<comment type="caution">
    <text evidence="7">The sequence shown here is derived from an EMBL/GenBank/DDBJ whole genome shotgun (WGS) entry which is preliminary data.</text>
</comment>
<dbReference type="Gene3D" id="3.30.9.10">
    <property type="entry name" value="D-Amino Acid Oxidase, subunit A, domain 2"/>
    <property type="match status" value="1"/>
</dbReference>
<comment type="catalytic activity">
    <reaction evidence="4">
        <text>glycine + O2 + H2O = glyoxylate + H2O2 + NH4(+)</text>
        <dbReference type="Rhea" id="RHEA:11532"/>
        <dbReference type="ChEBI" id="CHEBI:15377"/>
        <dbReference type="ChEBI" id="CHEBI:15379"/>
        <dbReference type="ChEBI" id="CHEBI:16240"/>
        <dbReference type="ChEBI" id="CHEBI:28938"/>
        <dbReference type="ChEBI" id="CHEBI:36655"/>
        <dbReference type="ChEBI" id="CHEBI:57305"/>
        <dbReference type="EC" id="1.4.3.19"/>
    </reaction>
</comment>
<dbReference type="UniPathway" id="UPA00060"/>
<organism evidence="7 8">
    <name type="scientific">Alkalicoccus saliphilus</name>
    <dbReference type="NCBI Taxonomy" id="200989"/>
    <lineage>
        <taxon>Bacteria</taxon>
        <taxon>Bacillati</taxon>
        <taxon>Bacillota</taxon>
        <taxon>Bacilli</taxon>
        <taxon>Bacillales</taxon>
        <taxon>Bacillaceae</taxon>
        <taxon>Alkalicoccus</taxon>
    </lineage>
</organism>
<keyword evidence="2" id="KW-0784">Thiamine biosynthesis</keyword>
<proteinExistence type="predicted"/>
<dbReference type="Gene3D" id="3.50.50.60">
    <property type="entry name" value="FAD/NAD(P)-binding domain"/>
    <property type="match status" value="1"/>
</dbReference>
<dbReference type="SUPFAM" id="SSF54373">
    <property type="entry name" value="FAD-linked reductases, C-terminal domain"/>
    <property type="match status" value="1"/>
</dbReference>
<dbReference type="EC" id="1.4.3.19" evidence="5"/>
<dbReference type="GO" id="GO:0009228">
    <property type="term" value="P:thiamine biosynthetic process"/>
    <property type="evidence" value="ECO:0007669"/>
    <property type="project" value="UniProtKB-KW"/>
</dbReference>
<dbReference type="RefSeq" id="WP_107586188.1">
    <property type="nucleotide sequence ID" value="NZ_PZJJ01000043.1"/>
</dbReference>
<dbReference type="Pfam" id="PF01266">
    <property type="entry name" value="DAO"/>
    <property type="match status" value="1"/>
</dbReference>
<dbReference type="NCBIfam" id="TIGR02352">
    <property type="entry name" value="thiamin_ThiO"/>
    <property type="match status" value="1"/>
</dbReference>
<dbReference type="PANTHER" id="PTHR13847">
    <property type="entry name" value="SARCOSINE DEHYDROGENASE-RELATED"/>
    <property type="match status" value="1"/>
</dbReference>